<sequence length="388" mass="40775">MAAIVYGVTDKGFVRKPLAAVVDSLNSRFTAAFGSTFDVSPESPDGQVIGIVGNEAALLWEQAQLAFNSYRPGAVEGIGLDAVCELTRTKRYVNKPTAVTIECEGSAGSVVPAGLVVGDGTYQFETQDEVTLPGDVTGYCTTPGAIYIAPNTVTKIISGGTSSLTSVNNSEEGDTGIVYESDPALRVRRDKTTVADGSATAEAIYSALADLNLDYIRIRDNDTGTAIGAQPSGTIYVVVDGGTVNDIAKRIYQNKAGGVPTFGKIEATIKDSKGYPKKIKFSRTTKVPVFFDIKVKRLPGANLSSNDVEVSVQDAVQAYVDALQPGAPVVWSYLIPPILAAVSGIQIDDLKVGKSAATVANTTIEMDIDERASTVTANIKVTDTTNTP</sequence>
<feature type="domain" description="Baseplate protein J-like barrel" evidence="1">
    <location>
        <begin position="100"/>
        <end position="176"/>
    </location>
</feature>
<name>A0A6H0D9P1_9CAUD</name>
<keyword evidence="3" id="KW-1185">Reference proteome</keyword>
<gene>
    <name evidence="2" type="ORF">SSEM1_gp88</name>
</gene>
<evidence type="ECO:0000313" key="2">
    <source>
        <dbReference type="EMBL" id="QIS79300.1"/>
    </source>
</evidence>
<dbReference type="Pfam" id="PF04865">
    <property type="entry name" value="Baseplate_J"/>
    <property type="match status" value="1"/>
</dbReference>
<evidence type="ECO:0000259" key="1">
    <source>
        <dbReference type="Pfam" id="PF04865"/>
    </source>
</evidence>
<reference evidence="2 3" key="1">
    <citation type="submission" date="2020-03" db="EMBL/GenBank/DDBJ databases">
        <title>Complete genome sequence of Pantoea agglomerans bacteriophage vB_PagM_SSEM1.</title>
        <authorList>
            <person name="Truncaite L."/>
            <person name="Alijosius L."/>
            <person name="Petrauskaite E."/>
            <person name="Simoliunas E."/>
        </authorList>
    </citation>
    <scope>NUCLEOTIDE SEQUENCE [LARGE SCALE GENOMIC DNA]</scope>
</reference>
<organism evidence="2 3">
    <name type="scientific">Pantoea phage vB_PagM_SSEM1</name>
    <dbReference type="NCBI Taxonomy" id="2721760"/>
    <lineage>
        <taxon>Viruses</taxon>
        <taxon>Duplodnaviria</taxon>
        <taxon>Heunggongvirae</taxon>
        <taxon>Uroviricota</taxon>
        <taxon>Caudoviricetes</taxon>
        <taxon>Chaseviridae</taxon>
        <taxon>Cleopatravirinae</taxon>
        <taxon>Loessnervirus</taxon>
        <taxon>Loessnervirus SSEM1</taxon>
    </lineage>
</organism>
<protein>
    <submittedName>
        <fullName evidence="2">Baseplate wedge protein</fullName>
    </submittedName>
</protein>
<evidence type="ECO:0000313" key="3">
    <source>
        <dbReference type="Proteomes" id="UP000502959"/>
    </source>
</evidence>
<dbReference type="Proteomes" id="UP000502959">
    <property type="component" value="Segment"/>
</dbReference>
<accession>A0A6H0D9P1</accession>
<dbReference type="InterPro" id="IPR006949">
    <property type="entry name" value="Barrel_Baseplate_J-like"/>
</dbReference>
<proteinExistence type="predicted"/>
<dbReference type="EMBL" id="MT230534">
    <property type="protein sequence ID" value="QIS79300.1"/>
    <property type="molecule type" value="Genomic_DNA"/>
</dbReference>